<comment type="similarity">
    <text evidence="2">Belongs to the glycosyltransferase 31 family.</text>
</comment>
<evidence type="ECO:0000256" key="4">
    <source>
        <dbReference type="ARBA" id="ARBA00022679"/>
    </source>
</evidence>
<organism evidence="12 13">
    <name type="scientific">Anopheles christyi</name>
    <dbReference type="NCBI Taxonomy" id="43041"/>
    <lineage>
        <taxon>Eukaryota</taxon>
        <taxon>Metazoa</taxon>
        <taxon>Ecdysozoa</taxon>
        <taxon>Arthropoda</taxon>
        <taxon>Hexapoda</taxon>
        <taxon>Insecta</taxon>
        <taxon>Pterygota</taxon>
        <taxon>Neoptera</taxon>
        <taxon>Endopterygota</taxon>
        <taxon>Diptera</taxon>
        <taxon>Nematocera</taxon>
        <taxon>Culicoidea</taxon>
        <taxon>Culicidae</taxon>
        <taxon>Anophelinae</taxon>
        <taxon>Anopheles</taxon>
    </lineage>
</organism>
<dbReference type="Proteomes" id="UP000075881">
    <property type="component" value="Unassembled WGS sequence"/>
</dbReference>
<dbReference type="GO" id="GO:0016758">
    <property type="term" value="F:hexosyltransferase activity"/>
    <property type="evidence" value="ECO:0007669"/>
    <property type="project" value="InterPro"/>
</dbReference>
<keyword evidence="5 11" id="KW-0812">Transmembrane</keyword>
<evidence type="ECO:0000256" key="1">
    <source>
        <dbReference type="ARBA" id="ARBA00004323"/>
    </source>
</evidence>
<feature type="transmembrane region" description="Helical" evidence="11">
    <location>
        <begin position="118"/>
        <end position="137"/>
    </location>
</feature>
<evidence type="ECO:0000256" key="5">
    <source>
        <dbReference type="ARBA" id="ARBA00022692"/>
    </source>
</evidence>
<evidence type="ECO:0000256" key="9">
    <source>
        <dbReference type="ARBA" id="ARBA00023136"/>
    </source>
</evidence>
<name>A0A182K0K2_9DIPT</name>
<dbReference type="Gene3D" id="3.90.550.50">
    <property type="match status" value="1"/>
</dbReference>
<evidence type="ECO:0000256" key="6">
    <source>
        <dbReference type="ARBA" id="ARBA00022968"/>
    </source>
</evidence>
<dbReference type="GO" id="GO:0006493">
    <property type="term" value="P:protein O-linked glycosylation"/>
    <property type="evidence" value="ECO:0007669"/>
    <property type="project" value="TreeGrafter"/>
</dbReference>
<evidence type="ECO:0000256" key="2">
    <source>
        <dbReference type="ARBA" id="ARBA00008661"/>
    </source>
</evidence>
<dbReference type="GO" id="GO:0000139">
    <property type="term" value="C:Golgi membrane"/>
    <property type="evidence" value="ECO:0007669"/>
    <property type="project" value="UniProtKB-SubCell"/>
</dbReference>
<keyword evidence="4" id="KW-0808">Transferase</keyword>
<evidence type="ECO:0000256" key="10">
    <source>
        <dbReference type="SAM" id="MobiDB-lite"/>
    </source>
</evidence>
<dbReference type="PANTHER" id="PTHR11214">
    <property type="entry name" value="BETA-1,3-N-ACETYLGLUCOSAMINYLTRANSFERASE"/>
    <property type="match status" value="1"/>
</dbReference>
<reference evidence="12" key="2">
    <citation type="submission" date="2020-05" db="UniProtKB">
        <authorList>
            <consortium name="EnsemblMetazoa"/>
        </authorList>
    </citation>
    <scope>IDENTIFICATION</scope>
    <source>
        <strain evidence="12">ACHKN1017</strain>
    </source>
</reference>
<dbReference type="EnsemblMetazoa" id="ACHR004284-RA">
    <property type="protein sequence ID" value="ACHR004284-PA"/>
    <property type="gene ID" value="ACHR004284"/>
</dbReference>
<feature type="compositionally biased region" description="Polar residues" evidence="10">
    <location>
        <begin position="280"/>
        <end position="293"/>
    </location>
</feature>
<comment type="subcellular location">
    <subcellularLocation>
        <location evidence="1">Golgi apparatus membrane</location>
        <topology evidence="1">Single-pass type II membrane protein</topology>
    </subcellularLocation>
</comment>
<dbReference type="PANTHER" id="PTHR11214:SF314">
    <property type="entry name" value="HEXOSYLTRANSFERASE"/>
    <property type="match status" value="1"/>
</dbReference>
<dbReference type="STRING" id="43041.A0A182K0K2"/>
<dbReference type="VEuPathDB" id="VectorBase:ACHR004284"/>
<evidence type="ECO:0000256" key="11">
    <source>
        <dbReference type="SAM" id="Phobius"/>
    </source>
</evidence>
<dbReference type="AlphaFoldDB" id="A0A182K0K2"/>
<sequence>MLVLKLDPIVLECPFVLLQLGGRQRPILSYEIMYAQSTVLQVDWNERYGSAVDISTGVSNGDVYRRFQDIDGGSNSSASNDTESTTLLDETSRKHERLYDITPATDRHHGGSFCTRKIFIWLCFFGFITYTVFMSIVSNGNDRGRVGTIVGWGLNTSRATIDYVLPYENTTLIDPLNVCSTEERSGLVEESEKVFLLIVVCSSARNFEARQAIRETWGKVREFNYDQFGRLHKRLRGEYLNPKEKVVVQQLKEYMWRVTDDENAASTIATIEENQDGRTKANSSHSDRNGSNSLAGRAFNVKLVFLVGQSEADYVQQRLRSAYPPADSESDTKRTVTVLEGSSLSQGTVVSLVGGDSSYSAGDATGTSHSSLFPSGSDVDPAFNPPGNEMVDELQLRIVNESEVYGDIIQESFIDSYNNLTLKTIMMLKWVTNNCDGKEPPAPDHRPPGNRKQYLQFMLETREFTGDIHAKLMVYIHGEEWLKNNNIRSDGMATGSVDKMDREIIFTVGKTGRAEAVIERVQRNIPKGMGQFLGFNVTDLVLEWFKERDQGMVRTSKYIVIETLNDLAGRLVVNSPTDSHTSGEIVQPCCCTIFFLCDVFIPVKFIMKCDDDTFVNVPNLLHVLLGGTVPLYKAAISFYDTNTVAVKSPKNRLTVGKHLLTGFLFCEAKPIGDTSSKWYSPTYMYDKDVYPNYLSGTAYLMNLETAKLLYRASLSTPIFHLEDVYLTGIVADRVKVRRRHHPLFFYSYTKDLCALRGMISQHQLQASEIRTAYDYITNGSIVCNGPEKRLTVGQLKLQQRKKCQ</sequence>
<feature type="region of interest" description="Disordered" evidence="10">
    <location>
        <begin position="269"/>
        <end position="293"/>
    </location>
</feature>
<reference evidence="13" key="1">
    <citation type="submission" date="2013-03" db="EMBL/GenBank/DDBJ databases">
        <title>The Genome Sequence of Anopheles christyi ACHKN1017.</title>
        <authorList>
            <consortium name="The Broad Institute Genomics Platform"/>
            <person name="Neafsey D.E."/>
            <person name="Besansky N."/>
            <person name="Walker B."/>
            <person name="Young S.K."/>
            <person name="Zeng Q."/>
            <person name="Gargeya S."/>
            <person name="Fitzgerald M."/>
            <person name="Haas B."/>
            <person name="Abouelleil A."/>
            <person name="Allen A.W."/>
            <person name="Alvarado L."/>
            <person name="Arachchi H.M."/>
            <person name="Berlin A.M."/>
            <person name="Chapman S.B."/>
            <person name="Gainer-Dewar J."/>
            <person name="Goldberg J."/>
            <person name="Griggs A."/>
            <person name="Gujja S."/>
            <person name="Hansen M."/>
            <person name="Howarth C."/>
            <person name="Imamovic A."/>
            <person name="Ireland A."/>
            <person name="Larimer J."/>
            <person name="McCowan C."/>
            <person name="Murphy C."/>
            <person name="Pearson M."/>
            <person name="Poon T.W."/>
            <person name="Priest M."/>
            <person name="Roberts A."/>
            <person name="Saif S."/>
            <person name="Shea T."/>
            <person name="Sisk P."/>
            <person name="Sykes S."/>
            <person name="Wortman J."/>
            <person name="Nusbaum C."/>
            <person name="Birren B."/>
        </authorList>
    </citation>
    <scope>NUCLEOTIDE SEQUENCE [LARGE SCALE GENOMIC DNA]</scope>
    <source>
        <strain evidence="13">ACHKN1017</strain>
    </source>
</reference>
<accession>A0A182K0K2</accession>
<protein>
    <recommendedName>
        <fullName evidence="14">Hexosyltransferase</fullName>
    </recommendedName>
</protein>
<evidence type="ECO:0000313" key="13">
    <source>
        <dbReference type="Proteomes" id="UP000075881"/>
    </source>
</evidence>
<dbReference type="Pfam" id="PF01762">
    <property type="entry name" value="Galactosyl_T"/>
    <property type="match status" value="2"/>
</dbReference>
<evidence type="ECO:0000256" key="3">
    <source>
        <dbReference type="ARBA" id="ARBA00022676"/>
    </source>
</evidence>
<keyword evidence="3" id="KW-0328">Glycosyltransferase</keyword>
<evidence type="ECO:0000313" key="12">
    <source>
        <dbReference type="EnsemblMetazoa" id="ACHR004284-PA"/>
    </source>
</evidence>
<keyword evidence="13" id="KW-1185">Reference proteome</keyword>
<dbReference type="InterPro" id="IPR002659">
    <property type="entry name" value="Glyco_trans_31"/>
</dbReference>
<evidence type="ECO:0000256" key="8">
    <source>
        <dbReference type="ARBA" id="ARBA00023034"/>
    </source>
</evidence>
<evidence type="ECO:0000256" key="7">
    <source>
        <dbReference type="ARBA" id="ARBA00022989"/>
    </source>
</evidence>
<keyword evidence="8" id="KW-0333">Golgi apparatus</keyword>
<keyword evidence="9 11" id="KW-0472">Membrane</keyword>
<keyword evidence="6" id="KW-0735">Signal-anchor</keyword>
<proteinExistence type="inferred from homology"/>
<keyword evidence="7 11" id="KW-1133">Transmembrane helix</keyword>
<evidence type="ECO:0008006" key="14">
    <source>
        <dbReference type="Google" id="ProtNLM"/>
    </source>
</evidence>